<gene>
    <name evidence="3" type="ORF">NliqN6_3355</name>
</gene>
<dbReference type="EMBL" id="BLZA01000019">
    <property type="protein sequence ID" value="GHJ86953.1"/>
    <property type="molecule type" value="Genomic_DNA"/>
</dbReference>
<protein>
    <recommendedName>
        <fullName evidence="5">Exonuclease V</fullName>
    </recommendedName>
</protein>
<dbReference type="AlphaFoldDB" id="A0A8H3TTR5"/>
<evidence type="ECO:0008006" key="5">
    <source>
        <dbReference type="Google" id="ProtNLM"/>
    </source>
</evidence>
<keyword evidence="4" id="KW-1185">Reference proteome</keyword>
<reference evidence="3" key="1">
    <citation type="submission" date="2020-07" db="EMBL/GenBank/DDBJ databases">
        <title>Draft Genome Sequence of a Deep-Sea Yeast, Naganishia (Cryptococcus) liquefaciens strain N6.</title>
        <authorList>
            <person name="Han Y.W."/>
            <person name="Kajitani R."/>
            <person name="Morimoto H."/>
            <person name="Parhat M."/>
            <person name="Tsubouchi H."/>
            <person name="Bakenova O."/>
            <person name="Ogata M."/>
            <person name="Argunhan B."/>
            <person name="Aoki R."/>
            <person name="Kajiwara S."/>
            <person name="Itoh T."/>
            <person name="Iwasaki H."/>
        </authorList>
    </citation>
    <scope>NUCLEOTIDE SEQUENCE</scope>
    <source>
        <strain evidence="3">N6</strain>
    </source>
</reference>
<dbReference type="Pfam" id="PF09810">
    <property type="entry name" value="Exo5"/>
    <property type="match status" value="1"/>
</dbReference>
<dbReference type="GO" id="GO:0045145">
    <property type="term" value="F:single-stranded DNA 5'-3' DNA exonuclease activity"/>
    <property type="evidence" value="ECO:0007669"/>
    <property type="project" value="InterPro"/>
</dbReference>
<feature type="region of interest" description="Disordered" evidence="2">
    <location>
        <begin position="590"/>
        <end position="648"/>
    </location>
</feature>
<evidence type="ECO:0000256" key="1">
    <source>
        <dbReference type="ARBA" id="ARBA00009797"/>
    </source>
</evidence>
<dbReference type="PANTHER" id="PTHR14464">
    <property type="entry name" value="EXONUCLEASE V"/>
    <property type="match status" value="1"/>
</dbReference>
<feature type="compositionally biased region" description="Basic residues" evidence="2">
    <location>
        <begin position="607"/>
        <end position="618"/>
    </location>
</feature>
<evidence type="ECO:0000313" key="3">
    <source>
        <dbReference type="EMBL" id="GHJ86953.1"/>
    </source>
</evidence>
<accession>A0A8H3TTR5</accession>
<feature type="region of interest" description="Disordered" evidence="2">
    <location>
        <begin position="306"/>
        <end position="344"/>
    </location>
</feature>
<evidence type="ECO:0000256" key="2">
    <source>
        <dbReference type="SAM" id="MobiDB-lite"/>
    </source>
</evidence>
<dbReference type="GO" id="GO:0005634">
    <property type="term" value="C:nucleus"/>
    <property type="evidence" value="ECO:0007669"/>
    <property type="project" value="TreeGrafter"/>
</dbReference>
<dbReference type="OrthoDB" id="354769at2759"/>
<organism evidence="3 4">
    <name type="scientific">Naganishia liquefaciens</name>
    <dbReference type="NCBI Taxonomy" id="104408"/>
    <lineage>
        <taxon>Eukaryota</taxon>
        <taxon>Fungi</taxon>
        <taxon>Dikarya</taxon>
        <taxon>Basidiomycota</taxon>
        <taxon>Agaricomycotina</taxon>
        <taxon>Tremellomycetes</taxon>
        <taxon>Filobasidiales</taxon>
        <taxon>Filobasidiaceae</taxon>
        <taxon>Naganishia</taxon>
    </lineage>
</organism>
<comment type="similarity">
    <text evidence="1">Belongs to the EXO5 family.</text>
</comment>
<evidence type="ECO:0000313" key="4">
    <source>
        <dbReference type="Proteomes" id="UP000620104"/>
    </source>
</evidence>
<comment type="caution">
    <text evidence="3">The sequence shown here is derived from an EMBL/GenBank/DDBJ whole genome shotgun (WGS) entry which is preliminary data.</text>
</comment>
<dbReference type="GO" id="GO:0036297">
    <property type="term" value="P:interstrand cross-link repair"/>
    <property type="evidence" value="ECO:0007669"/>
    <property type="project" value="TreeGrafter"/>
</dbReference>
<name>A0A8H3TTR5_9TREE</name>
<proteinExistence type="inferred from homology"/>
<dbReference type="Proteomes" id="UP000620104">
    <property type="component" value="Unassembled WGS sequence"/>
</dbReference>
<sequence>MNSDSDDEFGDGNSLEYNEAFEAQMRILEGQVPIIPGHPFAPDHPESTDIRVPPVRRKLDHLEISLEDDVADDEAVDVLIGDNDQALLDVLSIPASQTSKYEEDLVQQVSSLMPAGAEQVTPLPHDECASVGDSGCAPFDGILAEDETKQVTRRKKSLFEKFRKRGFFSVTDLVSPSWCEVQFDYRLRSKSYLPVAARPDTITTSTGTVIAVNKDIAGTGEKIMRKGEQVHKKLEREIHPVEIQVKTESREDVWGLRLLNMFASLEALMTLGKCRELPVVGFVRGYMIVGVIDEITRQPLISYTKKKSAPEAPKHQPPKKTSSKQAKIPTHKDAKAADQPKSSPQKTLFAFYRPLRSTPKPPPPVSHERTHVLYVSDSKTRAGGTMPKEENSVSGKMQLMLYKEMLDGMIVEGLRQHAIEEKEKLPKSTESDDDIQVVDMPTDDDIVVVEPDPKVAIEHRDIQVLVPQFSPEQSPSTTHAQIVTALDRFTWQDLFEHLSLNANEPFTKSFLEQSHLLVQGNNMPASVATACTLQDMTSCWAEYVAKLGLGTIGPSLDTAEMEGALQKETGGRKVGRSEKLLTLVYRHVGRSKKKTRGDRSQDTRSGPKSKRDKRRKRERTASEDAMNSDSTGIGTIDQPEAEPKRHVEDENDRLLQLAIADSLATTACHQEDAAENQKFQSNEVTIEMDDEPLPPSLVPPEVFAAHQHSAAPESQGDFKSNGLEAQSQPLAFSQLAAKPAEEVDGAIIGSHRFAYSPALLSDHIERILEFWTGSREPVGVSVENTTRCGWCEFEEGCEWRAAKAVEAANRNEGLQNSRRQATRPCNRSIEMT</sequence>
<dbReference type="PANTHER" id="PTHR14464:SF4">
    <property type="entry name" value="EXONUCLEASE V"/>
    <property type="match status" value="1"/>
</dbReference>
<dbReference type="InterPro" id="IPR019190">
    <property type="entry name" value="EXOV"/>
</dbReference>
<dbReference type="GO" id="GO:0005739">
    <property type="term" value="C:mitochondrion"/>
    <property type="evidence" value="ECO:0007669"/>
    <property type="project" value="TreeGrafter"/>
</dbReference>